<keyword evidence="3" id="KW-1185">Reference proteome</keyword>
<accession>A0A9D4VBS1</accession>
<sequence>MDADLWSSRLAAAKRHHALQQSQHYQWDRLSADDFEVDDEVRPEFVCPYCYEDFEISALCSHLEEEHMYESRGVACPVCAARITKDVRRRRYRRSGVPPGSSFSLLGKELREAHLQALLGAYSFPASAECDDLAKQTQCIDDTVPKVVSASSKQHKLNLETGLTAEEREQKLKHATLQAKFAQQLVLSTILGDSH</sequence>
<proteinExistence type="predicted"/>
<dbReference type="Proteomes" id="UP000886520">
    <property type="component" value="Chromosome 3"/>
</dbReference>
<evidence type="ECO:0000259" key="1">
    <source>
        <dbReference type="Pfam" id="PF05605"/>
    </source>
</evidence>
<dbReference type="AlphaFoldDB" id="A0A9D4VBS1"/>
<dbReference type="PANTHER" id="PTHR31875:SF6">
    <property type="entry name" value="PROTEIN DEHYDRATION-INDUCED 19"/>
    <property type="match status" value="1"/>
</dbReference>
<dbReference type="PANTHER" id="PTHR31875">
    <property type="entry name" value="PROTEIN DEHYDRATION-INDUCED 19"/>
    <property type="match status" value="1"/>
</dbReference>
<evidence type="ECO:0000313" key="3">
    <source>
        <dbReference type="Proteomes" id="UP000886520"/>
    </source>
</evidence>
<dbReference type="Pfam" id="PF05605">
    <property type="entry name" value="zf-Di19"/>
    <property type="match status" value="1"/>
</dbReference>
<gene>
    <name evidence="2" type="ORF">GOP47_0003081</name>
</gene>
<dbReference type="InterPro" id="IPR008598">
    <property type="entry name" value="Di19_Zn-bd"/>
</dbReference>
<comment type="caution">
    <text evidence="2">The sequence shown here is derived from an EMBL/GenBank/DDBJ whole genome shotgun (WGS) entry which is preliminary data.</text>
</comment>
<protein>
    <recommendedName>
        <fullName evidence="1">Di19 zinc-binding domain-containing protein</fullName>
    </recommendedName>
</protein>
<dbReference type="InterPro" id="IPR033347">
    <property type="entry name" value="Di19"/>
</dbReference>
<dbReference type="OrthoDB" id="6270329at2759"/>
<dbReference type="EMBL" id="JABFUD020000002">
    <property type="protein sequence ID" value="KAI5083338.1"/>
    <property type="molecule type" value="Genomic_DNA"/>
</dbReference>
<name>A0A9D4VBS1_ADICA</name>
<reference evidence="2" key="1">
    <citation type="submission" date="2021-01" db="EMBL/GenBank/DDBJ databases">
        <title>Adiantum capillus-veneris genome.</title>
        <authorList>
            <person name="Fang Y."/>
            <person name="Liao Q."/>
        </authorList>
    </citation>
    <scope>NUCLEOTIDE SEQUENCE</scope>
    <source>
        <strain evidence="2">H3</strain>
        <tissue evidence="2">Leaf</tissue>
    </source>
</reference>
<feature type="domain" description="Di19 zinc-binding" evidence="1">
    <location>
        <begin position="44"/>
        <end position="88"/>
    </location>
</feature>
<evidence type="ECO:0000313" key="2">
    <source>
        <dbReference type="EMBL" id="KAI5083338.1"/>
    </source>
</evidence>
<organism evidence="2 3">
    <name type="scientific">Adiantum capillus-veneris</name>
    <name type="common">Maidenhair fern</name>
    <dbReference type="NCBI Taxonomy" id="13818"/>
    <lineage>
        <taxon>Eukaryota</taxon>
        <taxon>Viridiplantae</taxon>
        <taxon>Streptophyta</taxon>
        <taxon>Embryophyta</taxon>
        <taxon>Tracheophyta</taxon>
        <taxon>Polypodiopsida</taxon>
        <taxon>Polypodiidae</taxon>
        <taxon>Polypodiales</taxon>
        <taxon>Pteridineae</taxon>
        <taxon>Pteridaceae</taxon>
        <taxon>Vittarioideae</taxon>
        <taxon>Adiantum</taxon>
    </lineage>
</organism>